<dbReference type="Proteomes" id="UP000433101">
    <property type="component" value="Unassembled WGS sequence"/>
</dbReference>
<sequence length="155" mass="15937">MIHAGKLLWQIVKIVFGYGLALAAAGLFLAWGLFQPQGIEADPARFAATIWTGAVSGMVIGGMAAVPAFAAIAVAEILRVKSMILNLAAGGLIAFGLWSLGEPGVTAGEPALRPGTSVALAAGFVAGFVYWLIAGRTAGNWRLERKAAQQGESGE</sequence>
<proteinExistence type="predicted"/>
<keyword evidence="2" id="KW-0396">Initiation factor</keyword>
<comment type="caution">
    <text evidence="2">The sequence shown here is derived from an EMBL/GenBank/DDBJ whole genome shotgun (WGS) entry which is preliminary data.</text>
</comment>
<evidence type="ECO:0000313" key="2">
    <source>
        <dbReference type="EMBL" id="MXN65108.1"/>
    </source>
</evidence>
<reference evidence="2 3" key="1">
    <citation type="submission" date="2019-12" db="EMBL/GenBank/DDBJ databases">
        <authorList>
            <person name="Li M."/>
        </authorList>
    </citation>
    <scope>NUCLEOTIDE SEQUENCE [LARGE SCALE GENOMIC DNA]</scope>
    <source>
        <strain evidence="2 3">GBMRC 2046</strain>
    </source>
</reference>
<accession>A0A7X3LU52</accession>
<feature type="transmembrane region" description="Helical" evidence="1">
    <location>
        <begin position="12"/>
        <end position="34"/>
    </location>
</feature>
<keyword evidence="1" id="KW-1133">Transmembrane helix</keyword>
<dbReference type="GO" id="GO:0003743">
    <property type="term" value="F:translation initiation factor activity"/>
    <property type="evidence" value="ECO:0007669"/>
    <property type="project" value="UniProtKB-KW"/>
</dbReference>
<dbReference type="AlphaFoldDB" id="A0A7X3LU52"/>
<feature type="transmembrane region" description="Helical" evidence="1">
    <location>
        <begin position="46"/>
        <end position="71"/>
    </location>
</feature>
<dbReference type="RefSeq" id="WP_160775326.1">
    <property type="nucleotide sequence ID" value="NZ_WUMV01000003.1"/>
</dbReference>
<feature type="transmembrane region" description="Helical" evidence="1">
    <location>
        <begin position="112"/>
        <end position="133"/>
    </location>
</feature>
<protein>
    <submittedName>
        <fullName evidence="2">Translation initiation factor IF-3</fullName>
    </submittedName>
</protein>
<dbReference type="EMBL" id="WUMV01000003">
    <property type="protein sequence ID" value="MXN65108.1"/>
    <property type="molecule type" value="Genomic_DNA"/>
</dbReference>
<evidence type="ECO:0000256" key="1">
    <source>
        <dbReference type="SAM" id="Phobius"/>
    </source>
</evidence>
<feature type="transmembrane region" description="Helical" evidence="1">
    <location>
        <begin position="83"/>
        <end position="100"/>
    </location>
</feature>
<keyword evidence="1" id="KW-0472">Membrane</keyword>
<evidence type="ECO:0000313" key="3">
    <source>
        <dbReference type="Proteomes" id="UP000433101"/>
    </source>
</evidence>
<keyword evidence="2" id="KW-0648">Protein biosynthesis</keyword>
<name>A0A7X3LU52_9HYPH</name>
<gene>
    <name evidence="2" type="ORF">GR183_09330</name>
</gene>
<organism evidence="2 3">
    <name type="scientific">Stappia sediminis</name>
    <dbReference type="NCBI Taxonomy" id="2692190"/>
    <lineage>
        <taxon>Bacteria</taxon>
        <taxon>Pseudomonadati</taxon>
        <taxon>Pseudomonadota</taxon>
        <taxon>Alphaproteobacteria</taxon>
        <taxon>Hyphomicrobiales</taxon>
        <taxon>Stappiaceae</taxon>
        <taxon>Stappia</taxon>
    </lineage>
</organism>
<keyword evidence="1" id="KW-0812">Transmembrane</keyword>
<keyword evidence="3" id="KW-1185">Reference proteome</keyword>